<dbReference type="Proteomes" id="UP000824073">
    <property type="component" value="Unassembled WGS sequence"/>
</dbReference>
<accession>A0A9D1ISJ9</accession>
<keyword evidence="1" id="KW-1133">Transmembrane helix</keyword>
<comment type="caution">
    <text evidence="2">The sequence shown here is derived from an EMBL/GenBank/DDBJ whole genome shotgun (WGS) entry which is preliminary data.</text>
</comment>
<reference evidence="2" key="2">
    <citation type="journal article" date="2021" name="PeerJ">
        <title>Extensive microbial diversity within the chicken gut microbiome revealed by metagenomics and culture.</title>
        <authorList>
            <person name="Gilroy R."/>
            <person name="Ravi A."/>
            <person name="Getino M."/>
            <person name="Pursley I."/>
            <person name="Horton D.L."/>
            <person name="Alikhan N.F."/>
            <person name="Baker D."/>
            <person name="Gharbi K."/>
            <person name="Hall N."/>
            <person name="Watson M."/>
            <person name="Adriaenssens E.M."/>
            <person name="Foster-Nyarko E."/>
            <person name="Jarju S."/>
            <person name="Secka A."/>
            <person name="Antonio M."/>
            <person name="Oren A."/>
            <person name="Chaudhuri R.R."/>
            <person name="La Ragione R."/>
            <person name="Hildebrand F."/>
            <person name="Pallen M.J."/>
        </authorList>
    </citation>
    <scope>NUCLEOTIDE SEQUENCE</scope>
    <source>
        <strain evidence="2">CHK191-8634</strain>
    </source>
</reference>
<evidence type="ECO:0000313" key="3">
    <source>
        <dbReference type="Proteomes" id="UP000824073"/>
    </source>
</evidence>
<keyword evidence="1" id="KW-0812">Transmembrane</keyword>
<name>A0A9D1ISJ9_9CLOT</name>
<dbReference type="EMBL" id="DVMR01000008">
    <property type="protein sequence ID" value="HIU42788.1"/>
    <property type="molecule type" value="Genomic_DNA"/>
</dbReference>
<dbReference type="AlphaFoldDB" id="A0A9D1ISJ9"/>
<reference evidence="2" key="1">
    <citation type="submission" date="2020-10" db="EMBL/GenBank/DDBJ databases">
        <authorList>
            <person name="Gilroy R."/>
        </authorList>
    </citation>
    <scope>NUCLEOTIDE SEQUENCE</scope>
    <source>
        <strain evidence="2">CHK191-8634</strain>
    </source>
</reference>
<evidence type="ECO:0000256" key="1">
    <source>
        <dbReference type="SAM" id="Phobius"/>
    </source>
</evidence>
<gene>
    <name evidence="2" type="ORF">IAB67_00635</name>
</gene>
<organism evidence="2 3">
    <name type="scientific">Candidatus Ventrousia excrementavium</name>
    <dbReference type="NCBI Taxonomy" id="2840961"/>
    <lineage>
        <taxon>Bacteria</taxon>
        <taxon>Bacillati</taxon>
        <taxon>Bacillota</taxon>
        <taxon>Clostridia</taxon>
        <taxon>Eubacteriales</taxon>
        <taxon>Clostridiaceae</taxon>
        <taxon>Clostridiaceae incertae sedis</taxon>
        <taxon>Candidatus Ventrousia</taxon>
    </lineage>
</organism>
<sequence>MVLIGLLITLVFGLIYFYFALPAINLQNPQFYVFIALLCGVFCLYSLFASGQTLENGTPHELAGFLKKQCKVPVLIVLLLIVVFAAGYVVSLPIFRASSYRDLLTVQDGDFATDIAEISFDEIPLLDEDSAERLGDRKLGELSDMVSQFEVSNNYTQINYQGRPVRVAPLEYGDFFKWLNNRSEGLPAYVRVDMVTQQAEVVRLSSLGLDGIRFSPSDLFGRKLDRHLRFLYPTFMFGESTFEINDEGHPYWVCPKVEKTIGLFGGTDINGAVLVDAITGEAQYYAREDVPSWIDRVYMADMIMEQYDYHGLYVNGFFNSIFGQKDVTVTTSGYNYIALNDDVYMYTGITSAGGDQSNVGFLLSNQRTKETRYYHAPGAIEESARDSAEGVVQDLRYTTTFPLLLNVAGEPTYFMSLKDASQLVKMYAMVNVEQYQLVATGTTVSECENNYIHLLAEQGVAEPEKLPQTEDSGTVADIRTAVIDGNSYYYIRLQGNDFYYSISAQACPEAVILNVGDRVEIQVDASAEGDIRSALSLTRR</sequence>
<proteinExistence type="predicted"/>
<feature type="transmembrane region" description="Helical" evidence="1">
    <location>
        <begin position="6"/>
        <end position="24"/>
    </location>
</feature>
<protein>
    <submittedName>
        <fullName evidence="2">CvpA family protein</fullName>
    </submittedName>
</protein>
<evidence type="ECO:0000313" key="2">
    <source>
        <dbReference type="EMBL" id="HIU42788.1"/>
    </source>
</evidence>
<keyword evidence="1" id="KW-0472">Membrane</keyword>
<feature type="transmembrane region" description="Helical" evidence="1">
    <location>
        <begin position="74"/>
        <end position="95"/>
    </location>
</feature>
<feature type="transmembrane region" description="Helical" evidence="1">
    <location>
        <begin position="31"/>
        <end position="54"/>
    </location>
</feature>